<dbReference type="InterPro" id="IPR008969">
    <property type="entry name" value="CarboxyPept-like_regulatory"/>
</dbReference>
<dbReference type="GO" id="GO:0009279">
    <property type="term" value="C:cell outer membrane"/>
    <property type="evidence" value="ECO:0007669"/>
    <property type="project" value="UniProtKB-SubCell"/>
</dbReference>
<evidence type="ECO:0000256" key="3">
    <source>
        <dbReference type="ARBA" id="ARBA00023237"/>
    </source>
</evidence>
<reference evidence="7 8" key="1">
    <citation type="submission" date="2020-08" db="EMBL/GenBank/DDBJ databases">
        <title>Genomic Encyclopedia of Type Strains, Phase IV (KMG-IV): sequencing the most valuable type-strain genomes for metagenomic binning, comparative biology and taxonomic classification.</title>
        <authorList>
            <person name="Goeker M."/>
        </authorList>
    </citation>
    <scope>NUCLEOTIDE SEQUENCE [LARGE SCALE GENOMIC DNA]</scope>
    <source>
        <strain evidence="7 8">DSM 17976</strain>
    </source>
</reference>
<dbReference type="Proteomes" id="UP000541352">
    <property type="component" value="Unassembled WGS sequence"/>
</dbReference>
<dbReference type="EMBL" id="JACIBY010000003">
    <property type="protein sequence ID" value="MBB3838031.1"/>
    <property type="molecule type" value="Genomic_DNA"/>
</dbReference>
<keyword evidence="2" id="KW-0472">Membrane</keyword>
<proteinExistence type="predicted"/>
<dbReference type="InterPro" id="IPR041700">
    <property type="entry name" value="OMP_b-brl_3"/>
</dbReference>
<feature type="domain" description="Outer membrane protein beta-barrel" evidence="6">
    <location>
        <begin position="469"/>
        <end position="831"/>
    </location>
</feature>
<dbReference type="Gene3D" id="2.40.170.20">
    <property type="entry name" value="TonB-dependent receptor, beta-barrel domain"/>
    <property type="match status" value="1"/>
</dbReference>
<sequence>MTKIRYIFALLFLCSAGLAVAQTIEVKGRLIDANDKSALIGANVLLINTADSTSRFGVVADTSGRFLFKNIPSASYRMVASYIGYISYDQRLNFRRTSPDLGEIALKPDAQLLKDVIVKGVAERVEQKGDTTVYNASAFKVNKDANAQDLLEKMPNITIENGQVKAQGENVQKVTVDGREFFGDDATLALKNLPAEVIDKIQVFDRLSDQAQFTGFDDGQTTKTINIVTRSDRNNGQFGKAYAGYGTDNRYMIGGSTNYFKKDTRISLIGMSNNINQQNFGTEDLLGVLGGSGGGGQGGGGNRGGGGGGGNRGGGGGGNFGGGNASDNFLAGQQSGITTTNAIGLNYSDNWGKKWKVTGSYFFNNAKNTNTTDLARTFFTTQGAGQLYDENYYSSNNNFNHRVNARLEYTINTKNSVIITPRFSLQDNTSFSSLLGANSLSGRALNQTQTNRQNQNDGNNWGNTILWRHRFGKIGRTISVGLTTSSNARVGESSLKSTNQYFGRMTADSLQITDQQTESRGNGYTVSSTISLTENVGRGGQLQLNYVPSYTKNYSERNTYNYNQATSEYSSPDLRLSNEFDNTYMTNRFGGSYRLRIKKTMVTAELNYQNAQLVGKQTYPTEFEVNRSFNNFLPSAMLMYRGSDGQSLRINYRTSTNAPSISQLQNVVDNSNPLLLRTGNPDLKQEYNHNMSLRYGITKAKTARSFFINFNGSFTQNNISNTTFIATRDTVVAGFTLRTGSQFTQPVNVNGNWNVRSFITYGMPLTSLKSNLNFNIGTGYTRTIGLINLVENIANTQSITGGLVLSSNISEQLDFTFSVNGNYNTVKNSLQPALDGTYYYQNSNFKINWATKSGFFVNTNINNTFYTGLGQDFNLNFTLWNAAVGYKFLKNKAGELKVSSFDVLRQNNSVSRNITSTYIEDVRTRVLQRYYMMTFTYTLRNFR</sequence>
<feature type="signal peptide" evidence="5">
    <location>
        <begin position="1"/>
        <end position="21"/>
    </location>
</feature>
<evidence type="ECO:0000256" key="5">
    <source>
        <dbReference type="SAM" id="SignalP"/>
    </source>
</evidence>
<keyword evidence="5" id="KW-0732">Signal</keyword>
<dbReference type="SUPFAM" id="SSF49464">
    <property type="entry name" value="Carboxypeptidase regulatory domain-like"/>
    <property type="match status" value="1"/>
</dbReference>
<feature type="chain" id="PRO_5031071158" evidence="5">
    <location>
        <begin position="22"/>
        <end position="943"/>
    </location>
</feature>
<feature type="region of interest" description="Disordered" evidence="4">
    <location>
        <begin position="291"/>
        <end position="320"/>
    </location>
</feature>
<evidence type="ECO:0000313" key="8">
    <source>
        <dbReference type="Proteomes" id="UP000541352"/>
    </source>
</evidence>
<keyword evidence="3" id="KW-0998">Cell outer membrane</keyword>
<protein>
    <submittedName>
        <fullName evidence="7">Putative membrane protein YgcG</fullName>
    </submittedName>
</protein>
<dbReference type="SUPFAM" id="SSF56935">
    <property type="entry name" value="Porins"/>
    <property type="match status" value="1"/>
</dbReference>
<accession>A0A7W5ZLJ5</accession>
<dbReference type="AlphaFoldDB" id="A0A7W5ZLJ5"/>
<comment type="caution">
    <text evidence="7">The sequence shown here is derived from an EMBL/GenBank/DDBJ whole genome shotgun (WGS) entry which is preliminary data.</text>
</comment>
<keyword evidence="8" id="KW-1185">Reference proteome</keyword>
<organism evidence="7 8">
    <name type="scientific">Runella defluvii</name>
    <dbReference type="NCBI Taxonomy" id="370973"/>
    <lineage>
        <taxon>Bacteria</taxon>
        <taxon>Pseudomonadati</taxon>
        <taxon>Bacteroidota</taxon>
        <taxon>Cytophagia</taxon>
        <taxon>Cytophagales</taxon>
        <taxon>Spirosomataceae</taxon>
        <taxon>Runella</taxon>
    </lineage>
</organism>
<evidence type="ECO:0000256" key="4">
    <source>
        <dbReference type="SAM" id="MobiDB-lite"/>
    </source>
</evidence>
<gene>
    <name evidence="7" type="ORF">FHS57_002028</name>
</gene>
<dbReference type="Pfam" id="PF14905">
    <property type="entry name" value="OMP_b-brl_3"/>
    <property type="match status" value="1"/>
</dbReference>
<evidence type="ECO:0000259" key="6">
    <source>
        <dbReference type="Pfam" id="PF14905"/>
    </source>
</evidence>
<name>A0A7W5ZLJ5_9BACT</name>
<evidence type="ECO:0000256" key="2">
    <source>
        <dbReference type="ARBA" id="ARBA00023136"/>
    </source>
</evidence>
<evidence type="ECO:0000313" key="7">
    <source>
        <dbReference type="EMBL" id="MBB3838031.1"/>
    </source>
</evidence>
<dbReference type="InterPro" id="IPR036942">
    <property type="entry name" value="Beta-barrel_TonB_sf"/>
</dbReference>
<evidence type="ECO:0000256" key="1">
    <source>
        <dbReference type="ARBA" id="ARBA00004442"/>
    </source>
</evidence>
<comment type="subcellular location">
    <subcellularLocation>
        <location evidence="1">Cell outer membrane</location>
    </subcellularLocation>
</comment>
<dbReference type="Pfam" id="PF13715">
    <property type="entry name" value="CarbopepD_reg_2"/>
    <property type="match status" value="1"/>
</dbReference>
<dbReference type="RefSeq" id="WP_183973047.1">
    <property type="nucleotide sequence ID" value="NZ_JACIBY010000003.1"/>
</dbReference>